<reference evidence="2" key="1">
    <citation type="submission" date="2023-03" db="EMBL/GenBank/DDBJ databases">
        <title>Mating type loci evolution in Malassezia.</title>
        <authorList>
            <person name="Coelho M.A."/>
        </authorList>
    </citation>
    <scope>NUCLEOTIDE SEQUENCE</scope>
    <source>
        <strain evidence="2">CBS 12830</strain>
    </source>
</reference>
<evidence type="ECO:0000256" key="1">
    <source>
        <dbReference type="SAM" id="MobiDB-lite"/>
    </source>
</evidence>
<protein>
    <submittedName>
        <fullName evidence="2">Uncharacterized protein</fullName>
    </submittedName>
</protein>
<feature type="compositionally biased region" description="Low complexity" evidence="1">
    <location>
        <begin position="210"/>
        <end position="229"/>
    </location>
</feature>
<dbReference type="Proteomes" id="UP001214415">
    <property type="component" value="Chromosome 7"/>
</dbReference>
<feature type="compositionally biased region" description="Polar residues" evidence="1">
    <location>
        <begin position="69"/>
        <end position="78"/>
    </location>
</feature>
<feature type="region of interest" description="Disordered" evidence="1">
    <location>
        <begin position="1"/>
        <end position="98"/>
    </location>
</feature>
<organism evidence="2 3">
    <name type="scientific">Malassezia equina</name>
    <dbReference type="NCBI Taxonomy" id="1381935"/>
    <lineage>
        <taxon>Eukaryota</taxon>
        <taxon>Fungi</taxon>
        <taxon>Dikarya</taxon>
        <taxon>Basidiomycota</taxon>
        <taxon>Ustilaginomycotina</taxon>
        <taxon>Malasseziomycetes</taxon>
        <taxon>Malasseziales</taxon>
        <taxon>Malasseziaceae</taxon>
        <taxon>Malassezia</taxon>
    </lineage>
</organism>
<name>A0AAF0EFB5_9BASI</name>
<proteinExistence type="predicted"/>
<evidence type="ECO:0000313" key="2">
    <source>
        <dbReference type="EMBL" id="WFD24538.1"/>
    </source>
</evidence>
<keyword evidence="3" id="KW-1185">Reference proteome</keyword>
<dbReference type="EMBL" id="CP119906">
    <property type="protein sequence ID" value="WFD24538.1"/>
    <property type="molecule type" value="Genomic_DNA"/>
</dbReference>
<gene>
    <name evidence="2" type="ORF">MEQU1_003240</name>
</gene>
<sequence length="266" mass="28275">MLHTRAFAQENDLDVLSPMRTPSTRRIQGLSPSKFAGSSRGASPFKRTDRGGKPMIGSSYTGRSALGDKTNQSPNSRSPAKKGAWNASPSKTPWQAPPMNFVTPAENVGRAGQKKALLGDTLETPMPKEAEAPIPAPMLSEEELYPPVEGMPASMQARDMPYDFPSALDGLPRASQAAAMLTSTPLVGPTLPAGPLPVPVVASDLLMAYPTPSATRPRRPAPASRSVPPIRQRAAASMRRAPTQDVLARQADTLARSGVVDNFFPL</sequence>
<dbReference type="AlphaFoldDB" id="A0AAF0EFB5"/>
<accession>A0AAF0EFB5</accession>
<feature type="region of interest" description="Disordered" evidence="1">
    <location>
        <begin position="210"/>
        <end position="243"/>
    </location>
</feature>
<evidence type="ECO:0000313" key="3">
    <source>
        <dbReference type="Proteomes" id="UP001214415"/>
    </source>
</evidence>